<dbReference type="Pfam" id="PF01243">
    <property type="entry name" value="PNPOx_N"/>
    <property type="match status" value="1"/>
</dbReference>
<keyword evidence="10" id="KW-1185">Reference proteome</keyword>
<dbReference type="Proteomes" id="UP000182977">
    <property type="component" value="Chromosome I"/>
</dbReference>
<dbReference type="SUPFAM" id="SSF50475">
    <property type="entry name" value="FMN-binding split barrel"/>
    <property type="match status" value="1"/>
</dbReference>
<evidence type="ECO:0000256" key="1">
    <source>
        <dbReference type="ARBA" id="ARBA00007301"/>
    </source>
</evidence>
<evidence type="ECO:0000256" key="5">
    <source>
        <dbReference type="PIRSR" id="PIRSR000190-2"/>
    </source>
</evidence>
<organism evidence="9 10">
    <name type="scientific">Jiangella alkaliphila</name>
    <dbReference type="NCBI Taxonomy" id="419479"/>
    <lineage>
        <taxon>Bacteria</taxon>
        <taxon>Bacillati</taxon>
        <taxon>Actinomycetota</taxon>
        <taxon>Actinomycetes</taxon>
        <taxon>Jiangellales</taxon>
        <taxon>Jiangellaceae</taxon>
        <taxon>Jiangella</taxon>
    </lineage>
</organism>
<name>A0A1H2LVT3_9ACTN</name>
<reference evidence="10" key="1">
    <citation type="submission" date="2016-10" db="EMBL/GenBank/DDBJ databases">
        <authorList>
            <person name="Varghese N."/>
            <person name="Submissions S."/>
        </authorList>
    </citation>
    <scope>NUCLEOTIDE SEQUENCE [LARGE SCALE GENOMIC DNA]</scope>
    <source>
        <strain evidence="10">DSM 45079</strain>
    </source>
</reference>
<accession>A0A1H2LVT3</accession>
<feature type="binding site" evidence="5">
    <location>
        <position position="83"/>
    </location>
    <ligand>
        <name>FMN</name>
        <dbReference type="ChEBI" id="CHEBI:58210"/>
    </ligand>
</feature>
<keyword evidence="3 5" id="KW-0288">FMN</keyword>
<evidence type="ECO:0000256" key="6">
    <source>
        <dbReference type="SAM" id="MobiDB-lite"/>
    </source>
</evidence>
<dbReference type="GO" id="GO:0010181">
    <property type="term" value="F:FMN binding"/>
    <property type="evidence" value="ECO:0007669"/>
    <property type="project" value="InterPro"/>
</dbReference>
<dbReference type="InterPro" id="IPR011576">
    <property type="entry name" value="Pyridox_Oxase_N"/>
</dbReference>
<dbReference type="NCBIfam" id="NF038138">
    <property type="entry name" value="phena_PhzG"/>
    <property type="match status" value="1"/>
</dbReference>
<dbReference type="Pfam" id="PF10590">
    <property type="entry name" value="PNP_phzG_C"/>
    <property type="match status" value="1"/>
</dbReference>
<dbReference type="InterPro" id="IPR019576">
    <property type="entry name" value="Pyridoxamine_oxidase_dimer_C"/>
</dbReference>
<gene>
    <name evidence="9" type="ORF">SAMN04488563_6717</name>
</gene>
<dbReference type="OrthoDB" id="9780392at2"/>
<keyword evidence="4" id="KW-0560">Oxidoreductase</keyword>
<feature type="binding site" evidence="5">
    <location>
        <begin position="141"/>
        <end position="142"/>
    </location>
    <ligand>
        <name>FMN</name>
        <dbReference type="ChEBI" id="CHEBI:58210"/>
    </ligand>
</feature>
<feature type="binding site" evidence="5">
    <location>
        <begin position="62"/>
        <end position="67"/>
    </location>
    <ligand>
        <name>FMN</name>
        <dbReference type="ChEBI" id="CHEBI:58210"/>
    </ligand>
</feature>
<evidence type="ECO:0000256" key="4">
    <source>
        <dbReference type="ARBA" id="ARBA00023002"/>
    </source>
</evidence>
<evidence type="ECO:0000259" key="8">
    <source>
        <dbReference type="Pfam" id="PF10590"/>
    </source>
</evidence>
<dbReference type="STRING" id="419479.SAMN04488563_6717"/>
<feature type="binding site" evidence="5">
    <location>
        <position position="184"/>
    </location>
    <ligand>
        <name>FMN</name>
        <dbReference type="ChEBI" id="CHEBI:58210"/>
    </ligand>
</feature>
<dbReference type="PIRSF" id="PIRSF000190">
    <property type="entry name" value="Pyd_amn-ph_oxd"/>
    <property type="match status" value="1"/>
</dbReference>
<dbReference type="GO" id="GO:0008615">
    <property type="term" value="P:pyridoxine biosynthetic process"/>
    <property type="evidence" value="ECO:0007669"/>
    <property type="project" value="InterPro"/>
</dbReference>
<feature type="compositionally biased region" description="Polar residues" evidence="6">
    <location>
        <begin position="1"/>
        <end position="10"/>
    </location>
</feature>
<dbReference type="EMBL" id="LT629791">
    <property type="protein sequence ID" value="SDU84974.1"/>
    <property type="molecule type" value="Genomic_DNA"/>
</dbReference>
<feature type="binding site" evidence="5">
    <location>
        <position position="84"/>
    </location>
    <ligand>
        <name>FMN</name>
        <dbReference type="ChEBI" id="CHEBI:58210"/>
    </ligand>
</feature>
<dbReference type="GO" id="GO:0004733">
    <property type="term" value="F:pyridoxamine phosphate oxidase activity"/>
    <property type="evidence" value="ECO:0007669"/>
    <property type="project" value="InterPro"/>
</dbReference>
<comment type="cofactor">
    <cofactor evidence="5">
        <name>FMN</name>
        <dbReference type="ChEBI" id="CHEBI:58210"/>
    </cofactor>
    <text evidence="5">Binds 1 FMN per subunit.</text>
</comment>
<feature type="domain" description="Pyridoxine 5'-phosphate oxidase dimerisation C-terminal" evidence="8">
    <location>
        <begin position="171"/>
        <end position="211"/>
    </location>
</feature>
<protein>
    <submittedName>
        <fullName evidence="9">Pyridoxamine 5'-phosphate oxidase</fullName>
    </submittedName>
</protein>
<evidence type="ECO:0000313" key="10">
    <source>
        <dbReference type="Proteomes" id="UP000182977"/>
    </source>
</evidence>
<dbReference type="InterPro" id="IPR000659">
    <property type="entry name" value="Pyridox_Oxase"/>
</dbReference>
<evidence type="ECO:0000256" key="2">
    <source>
        <dbReference type="ARBA" id="ARBA00022630"/>
    </source>
</evidence>
<dbReference type="NCBIfam" id="NF004231">
    <property type="entry name" value="PRK05679.1"/>
    <property type="match status" value="1"/>
</dbReference>
<sequence length="228" mass="24984">MTDRTQTLSGATDLELPEFDHPPAEPLGLLRSWLAAAAGRGVREPNAVVLATADGAGRPAGRVLLVKEVDERGLVFTGAAGSRKGRHLAAQPWASVTFYWRETLQQITAAGEVEQLPTTEADRMFAERPRDAQVASAVSRQSEPLADEAELHERARALLESGPPIPRPAGWTAYRLVPRELEFWYGSPTRLHRRLRYTAADGAWTHERLQPLTHPGGAGVRPASRRHA</sequence>
<evidence type="ECO:0000313" key="9">
    <source>
        <dbReference type="EMBL" id="SDU84974.1"/>
    </source>
</evidence>
<evidence type="ECO:0000256" key="3">
    <source>
        <dbReference type="ARBA" id="ARBA00022643"/>
    </source>
</evidence>
<feature type="region of interest" description="Disordered" evidence="6">
    <location>
        <begin position="208"/>
        <end position="228"/>
    </location>
</feature>
<feature type="domain" description="Pyridoxamine 5'-phosphate oxidase N-terminal" evidence="7">
    <location>
        <begin position="42"/>
        <end position="151"/>
    </location>
</feature>
<keyword evidence="2" id="KW-0285">Flavoprotein</keyword>
<dbReference type="InterPro" id="IPR012349">
    <property type="entry name" value="Split_barrel_FMN-bd"/>
</dbReference>
<dbReference type="PANTHER" id="PTHR10851">
    <property type="entry name" value="PYRIDOXINE-5-PHOSPHATE OXIDASE"/>
    <property type="match status" value="1"/>
</dbReference>
<comment type="similarity">
    <text evidence="1">Belongs to the pyridoxamine 5'-phosphate oxidase family.</text>
</comment>
<feature type="binding site" evidence="5">
    <location>
        <position position="106"/>
    </location>
    <ligand>
        <name>FMN</name>
        <dbReference type="ChEBI" id="CHEBI:58210"/>
    </ligand>
</feature>
<proteinExistence type="inferred from homology"/>
<evidence type="ECO:0000259" key="7">
    <source>
        <dbReference type="Pfam" id="PF01243"/>
    </source>
</evidence>
<dbReference type="InterPro" id="IPR053451">
    <property type="entry name" value="Phenazine_biosynth_oxidase"/>
</dbReference>
<dbReference type="Gene3D" id="2.30.110.10">
    <property type="entry name" value="Electron Transport, Fmn-binding Protein, Chain A"/>
    <property type="match status" value="1"/>
</dbReference>
<dbReference type="PANTHER" id="PTHR10851:SF0">
    <property type="entry name" value="PYRIDOXINE-5'-PHOSPHATE OXIDASE"/>
    <property type="match status" value="1"/>
</dbReference>
<dbReference type="AlphaFoldDB" id="A0A1H2LVT3"/>
<dbReference type="RefSeq" id="WP_046772741.1">
    <property type="nucleotide sequence ID" value="NZ_LBMC01000076.1"/>
</dbReference>
<feature type="region of interest" description="Disordered" evidence="6">
    <location>
        <begin position="1"/>
        <end position="20"/>
    </location>
</feature>
<feature type="binding site" evidence="5">
    <location>
        <position position="194"/>
    </location>
    <ligand>
        <name>FMN</name>
        <dbReference type="ChEBI" id="CHEBI:58210"/>
    </ligand>
</feature>